<protein>
    <submittedName>
        <fullName evidence="1">Uncharacterized protein</fullName>
    </submittedName>
</protein>
<dbReference type="EMBL" id="HACM01004042">
    <property type="protein sequence ID" value="CRZ04484.1"/>
    <property type="molecule type" value="Transcribed_RNA"/>
</dbReference>
<dbReference type="AlphaFoldDB" id="A0A0H5R848"/>
<organism evidence="1">
    <name type="scientific">Spongospora subterranea</name>
    <dbReference type="NCBI Taxonomy" id="70186"/>
    <lineage>
        <taxon>Eukaryota</taxon>
        <taxon>Sar</taxon>
        <taxon>Rhizaria</taxon>
        <taxon>Endomyxa</taxon>
        <taxon>Phytomyxea</taxon>
        <taxon>Plasmodiophorida</taxon>
        <taxon>Plasmodiophoridae</taxon>
        <taxon>Spongospora</taxon>
    </lineage>
</organism>
<proteinExistence type="predicted"/>
<reference evidence="1" key="1">
    <citation type="submission" date="2015-04" db="EMBL/GenBank/DDBJ databases">
        <title>The genome sequence of the plant pathogenic Rhizarian Plasmodiophora brassicae reveals insights in its biotrophic life cycle and the origin of chitin synthesis.</title>
        <authorList>
            <person name="Schwelm A."/>
            <person name="Fogelqvist J."/>
            <person name="Knaust A."/>
            <person name="Julke S."/>
            <person name="Lilja T."/>
            <person name="Dhandapani V."/>
            <person name="Bonilla-Rosso G."/>
            <person name="Karlsson M."/>
            <person name="Shevchenko A."/>
            <person name="Choi S.R."/>
            <person name="Kim H.G."/>
            <person name="Park J.Y."/>
            <person name="Lim Y.P."/>
            <person name="Ludwig-Muller J."/>
            <person name="Dixelius C."/>
        </authorList>
    </citation>
    <scope>NUCLEOTIDE SEQUENCE</scope>
    <source>
        <tissue evidence="1">Potato root galls</tissue>
    </source>
</reference>
<name>A0A0H5R848_9EUKA</name>
<accession>A0A0H5R848</accession>
<evidence type="ECO:0000313" key="1">
    <source>
        <dbReference type="EMBL" id="CRZ04484.1"/>
    </source>
</evidence>
<sequence>MSGNLKLFKLQKTKHIRKLGIIMIAPYQMVKRRLQSMHAMTTKGKDHRGRTRGIPRDRMFEAINASRPISVSRRRVSKYRQQEIHEMIVAIIETTIIDPSNACRCRLLTSRCCSILDDWYLFWGLRYGL</sequence>